<accession>A0AAN8A687</accession>
<dbReference type="Proteomes" id="UP001310594">
    <property type="component" value="Unassembled WGS sequence"/>
</dbReference>
<proteinExistence type="inferred from homology"/>
<dbReference type="InterPro" id="IPR020904">
    <property type="entry name" value="Sc_DH/Rdtase_CS"/>
</dbReference>
<comment type="similarity">
    <text evidence="1">Belongs to the short-chain dehydrogenases/reductases (SDR) family.</text>
</comment>
<name>A0AAN8A687_9PEZI</name>
<evidence type="ECO:0000256" key="3">
    <source>
        <dbReference type="ARBA" id="ARBA00023002"/>
    </source>
</evidence>
<dbReference type="SUPFAM" id="SSF51735">
    <property type="entry name" value="NAD(P)-binding Rossmann-fold domains"/>
    <property type="match status" value="1"/>
</dbReference>
<keyword evidence="3 4" id="KW-0560">Oxidoreductase</keyword>
<dbReference type="GO" id="GO:0047039">
    <property type="term" value="F:tetrahydroxynaphthalene reductase activity"/>
    <property type="evidence" value="ECO:0007669"/>
    <property type="project" value="UniProtKB-EC"/>
</dbReference>
<gene>
    <name evidence="4" type="primary">AGNL6_1</name>
    <name evidence="4" type="ORF">LTR97_001861</name>
</gene>
<sequence length="269" mass="28392">MGSYGVEQVKLPYRLDGKVALVTGSGRGIGAAVAIYLGGLGAKVVVNYASAQESADKVVATIKAAGSDAIAIQANVREVSQTIELFDKAVEHFGKLDIAVSNSGVVSFGHLKDVTEEEFDRVFSLNTRGQFFVAREAYKHLTPGGRIVMTSSNTADSFTVPKHSIYSGSKGAINTFVRCLAKDCGDKKITVNAVAPGGIVTDMFHATAKDYLPNAENMTEQQILDIVASVSPLNRCGYPIDVAKIVGFLASEESEWINGKVLGLDGAAA</sequence>
<comment type="caution">
    <text evidence="4">The sequence shown here is derived from an EMBL/GenBank/DDBJ whole genome shotgun (WGS) entry which is preliminary data.</text>
</comment>
<protein>
    <submittedName>
        <fullName evidence="4">Short chain dehydrogenase AgnL6</fullName>
        <ecNumber evidence="4">1.1.1.252</ecNumber>
    </submittedName>
</protein>
<dbReference type="EC" id="1.1.1.252" evidence="4"/>
<evidence type="ECO:0000256" key="1">
    <source>
        <dbReference type="ARBA" id="ARBA00006484"/>
    </source>
</evidence>
<dbReference type="PANTHER" id="PTHR48107:SF7">
    <property type="entry name" value="RE15974P"/>
    <property type="match status" value="1"/>
</dbReference>
<dbReference type="AlphaFoldDB" id="A0AAN8A687"/>
<keyword evidence="2" id="KW-0521">NADP</keyword>
<dbReference type="PROSITE" id="PS00061">
    <property type="entry name" value="ADH_SHORT"/>
    <property type="match status" value="1"/>
</dbReference>
<reference evidence="4" key="1">
    <citation type="submission" date="2023-08" db="EMBL/GenBank/DDBJ databases">
        <title>Black Yeasts Isolated from many extreme environments.</title>
        <authorList>
            <person name="Coleine C."/>
            <person name="Stajich J.E."/>
            <person name="Selbmann L."/>
        </authorList>
    </citation>
    <scope>NUCLEOTIDE SEQUENCE</scope>
    <source>
        <strain evidence="4">CCFEE 5810</strain>
    </source>
</reference>
<evidence type="ECO:0000313" key="5">
    <source>
        <dbReference type="Proteomes" id="UP001310594"/>
    </source>
</evidence>
<evidence type="ECO:0000256" key="2">
    <source>
        <dbReference type="ARBA" id="ARBA00022857"/>
    </source>
</evidence>
<organism evidence="4 5">
    <name type="scientific">Elasticomyces elasticus</name>
    <dbReference type="NCBI Taxonomy" id="574655"/>
    <lineage>
        <taxon>Eukaryota</taxon>
        <taxon>Fungi</taxon>
        <taxon>Dikarya</taxon>
        <taxon>Ascomycota</taxon>
        <taxon>Pezizomycotina</taxon>
        <taxon>Dothideomycetes</taxon>
        <taxon>Dothideomycetidae</taxon>
        <taxon>Mycosphaerellales</taxon>
        <taxon>Teratosphaeriaceae</taxon>
        <taxon>Elasticomyces</taxon>
    </lineage>
</organism>
<dbReference type="PANTHER" id="PTHR48107">
    <property type="entry name" value="NADPH-DEPENDENT ALDEHYDE REDUCTASE-LIKE PROTEIN, CHLOROPLASTIC-RELATED"/>
    <property type="match status" value="1"/>
</dbReference>
<dbReference type="CDD" id="cd05362">
    <property type="entry name" value="THN_reductase-like_SDR_c"/>
    <property type="match status" value="1"/>
</dbReference>
<dbReference type="Pfam" id="PF13561">
    <property type="entry name" value="adh_short_C2"/>
    <property type="match status" value="1"/>
</dbReference>
<dbReference type="EMBL" id="JAVRQU010000002">
    <property type="protein sequence ID" value="KAK5706869.1"/>
    <property type="molecule type" value="Genomic_DNA"/>
</dbReference>
<dbReference type="FunFam" id="3.40.50.720:FF:000084">
    <property type="entry name" value="Short-chain dehydrogenase reductase"/>
    <property type="match status" value="1"/>
</dbReference>
<dbReference type="Gene3D" id="3.40.50.720">
    <property type="entry name" value="NAD(P)-binding Rossmann-like Domain"/>
    <property type="match status" value="1"/>
</dbReference>
<dbReference type="PRINTS" id="PR00081">
    <property type="entry name" value="GDHRDH"/>
</dbReference>
<dbReference type="InterPro" id="IPR036291">
    <property type="entry name" value="NAD(P)-bd_dom_sf"/>
</dbReference>
<dbReference type="InterPro" id="IPR002347">
    <property type="entry name" value="SDR_fam"/>
</dbReference>
<evidence type="ECO:0000313" key="4">
    <source>
        <dbReference type="EMBL" id="KAK5706869.1"/>
    </source>
</evidence>
<dbReference type="PRINTS" id="PR00080">
    <property type="entry name" value="SDRFAMILY"/>
</dbReference>